<dbReference type="InterPro" id="IPR024340">
    <property type="entry name" value="Sec16_CCD"/>
</dbReference>
<proteinExistence type="inferred from homology"/>
<feature type="region of interest" description="Disordered" evidence="8">
    <location>
        <begin position="336"/>
        <end position="962"/>
    </location>
</feature>
<evidence type="ECO:0000259" key="10">
    <source>
        <dbReference type="Pfam" id="PF12932"/>
    </source>
</evidence>
<evidence type="ECO:0000256" key="7">
    <source>
        <dbReference type="RuleBase" id="RU364101"/>
    </source>
</evidence>
<evidence type="ECO:0000259" key="9">
    <source>
        <dbReference type="Pfam" id="PF12931"/>
    </source>
</evidence>
<evidence type="ECO:0000256" key="6">
    <source>
        <dbReference type="ARBA" id="ARBA00024687"/>
    </source>
</evidence>
<feature type="compositionally biased region" description="Pro residues" evidence="8">
    <location>
        <begin position="640"/>
        <end position="653"/>
    </location>
</feature>
<feature type="region of interest" description="Disordered" evidence="8">
    <location>
        <begin position="229"/>
        <end position="308"/>
    </location>
</feature>
<evidence type="ECO:0000313" key="12">
    <source>
        <dbReference type="Proteomes" id="UP001396898"/>
    </source>
</evidence>
<dbReference type="Pfam" id="PF12932">
    <property type="entry name" value="Sec16"/>
    <property type="match status" value="1"/>
</dbReference>
<dbReference type="PANTHER" id="PTHR13402:SF6">
    <property type="entry name" value="SECRETORY 16, ISOFORM I"/>
    <property type="match status" value="1"/>
</dbReference>
<sequence length="1948" mass="206487">MESDTSSASWHPAMMPNYHTQEHVAWSSQPEVPREDSTHSPEPSSETAPMQHQEETAASETIPEPAADQANINETSASNYFDDDDPEAAAAWDIGGDAPDQEVPPSQHTSDPEQATSHDQEVTFESNPELGSPVAIKSTKHSSTMSFTRTAHEVIWSDDDGESEFSLQRTETDPFRFMSPSDRTNSFPPVPPIENAHEARLEEPPPATQAEDIMHEVEQGNDQVENAELSDFPSSFDHDAGVEEPSDDTFQQTMGGELPSAGEEASETRFEEGLPLIPQSQHDETSNGQAEEVPGFDSTFADDGDDFFSNIQDASRQEVDDLGIGNLSLQRKDTSLFTGISPGQQETLTKFEPETPTIAEADDPILDTTTAGETQEGHNGEATETSETKQDEPVNLDAKWAEAFAEDEDEDFLLEEPGAESKELDPADFFGSDDEGFLEDIDEPEPQPAASQGVAPTPSGTNGRYMPSNPQPPVPQTLNTFNSSPAVPQLQQNYAPGFIHPSTAPPTGLGYGAPPPKPELPKAQSFADKAKGGYSSPYDLPMDVVKPVQKRTSMQQAPRNTQAPSAPPVAPPRSTSMYNQAPPLAPPPATSVASQSPPSTKTTPQLKPKPSFFEDLPMVSRPRPGSRHSAVTSPGQNPYAQPPGPPAGPPSGTAPPTQQLMSPPPMSSPLLSPPGQNGPPQASPGVGGLVAPERVSPYLSLQSNTVPKPSAPATSRYSPAPPTNGPAPVPAPAAASRYSPAPPAPPARSTSGSYVAPPSLAHQPRTSSPLAHFEVSHDRQGGKMPSPAGSDSFQMARSASSQFDPRLHRLSSLPTTQEVDEDVTASQQPPIARSVSGVPPASARYSPQEVRRTPPPPMSPSMSSTLSPPKRQMSNYAPQAHPAGLMPRDSSVGPPPRSQTQSPGAMSGNRTAAIPRPSSVHGVTSPRSISATQKSPPTTRVRGMSQSVNLVAPTDGREKDPLRRWRGAPLISWGVGGTIVTSFPKDVPRYGMAGNAPMVIRSPGEVTIKHVKDIQPLEDLLAKFPGPLKGKSKKKETVAWLTTGIDLMDAALPHVTYHHHLSHEDKRAVERVLLLKVLRVLVEHDGMLDGNPAVEKAVRQILLPDLEGEIEPVSALAGATLQGAMSAATALQSDSVDSSAVEQIKRSLLMGEREKAVWAAADKRLWGHAMLIANTVTGDLYKQVAQEFVKKEVNQPGHSNESLAALYGVLSGNHEESVDELVPSHARAGLKLMSTSATIEPSKDELDGLDKWRETLGLILGNRSNADVAAITSLGNLLGSYGRAEAAHICFMFARQHAVFGGLDDPKANFVLVGADHKRQADQFTKETEALLLSEVYEYGLSLTGGPNLVNGCPHLAAYKYQHAMTLAEYGIRDKALQYCDNIIASISSQTRRSPYYHPMLESAVDDLSKRLKLAPKDESSSSWIPKPSMNQVSNSMWSKFNKFVAGDENDGNADGAPVEGEAGPFSRITPAVSRSPSLSNFGDVYGNATQAASYGTPAPVPTNRAGSRYAPAAGRPSSSYEPNAGYHPVPRSSMERTSGEHSRTSLDLPSQLGPSLMHGGYTPEASSAATYGYQPVPAAPASSSPYAPQTPASAPVAASAPASVAPTSNPYASFEPYSSQSASAVPETPVTEVKAEAPSAETTGNSGYEPPSYGYEPPTLNTFDASAEEPATNGGGYEPPSYGFEPPSYEPGQDDAEEAAEKPKKKSFMDDDEDDIPALKKPAEKSKAEKDRENQELFRKAAEEDAKRAEAAKSQKKGWFGGLFGGGGAKKEQAEAPKAVRANLGEASSFVYDPDAKRWVNKKAGAENTPAKSATPPPPRSASRNGTPPPPGGGLAPPMGSGTPPPPGGPPMRSVSGLKQQMSSDSLHIPGPAMGGAPPMGRSVSNMSNMSAMSNTSGEGLTMAPPSRPATSLSNASSIDDLLGAAGPRKAGAKKARKGRYVDVMAK</sequence>
<gene>
    <name evidence="11" type="ORF">PG991_013571</name>
</gene>
<dbReference type="CDD" id="cd09233">
    <property type="entry name" value="ACE1-Sec16-like"/>
    <property type="match status" value="1"/>
</dbReference>
<keyword evidence="7" id="KW-0472">Membrane</keyword>
<keyword evidence="4 7" id="KW-0256">Endoplasmic reticulum</keyword>
<dbReference type="EMBL" id="JAQQWI010000018">
    <property type="protein sequence ID" value="KAK8001349.1"/>
    <property type="molecule type" value="Genomic_DNA"/>
</dbReference>
<feature type="compositionally biased region" description="Basic and acidic residues" evidence="8">
    <location>
        <begin position="375"/>
        <end position="392"/>
    </location>
</feature>
<feature type="region of interest" description="Disordered" evidence="8">
    <location>
        <begin position="1449"/>
        <end position="1478"/>
    </location>
</feature>
<protein>
    <recommendedName>
        <fullName evidence="7">Protein transport protein sec16</fullName>
    </recommendedName>
</protein>
<dbReference type="InterPro" id="IPR024298">
    <property type="entry name" value="Sec16_Sec23-bd"/>
</dbReference>
<comment type="caution">
    <text evidence="11">The sequence shown here is derived from an EMBL/GenBank/DDBJ whole genome shotgun (WGS) entry which is preliminary data.</text>
</comment>
<feature type="compositionally biased region" description="Basic and acidic residues" evidence="8">
    <location>
        <begin position="1718"/>
        <end position="1754"/>
    </location>
</feature>
<dbReference type="Proteomes" id="UP001396898">
    <property type="component" value="Unassembled WGS sequence"/>
</dbReference>
<feature type="compositionally biased region" description="Acidic residues" evidence="8">
    <location>
        <begin position="431"/>
        <end position="445"/>
    </location>
</feature>
<feature type="compositionally biased region" description="Low complexity" evidence="8">
    <location>
        <begin position="1871"/>
        <end position="1898"/>
    </location>
</feature>
<feature type="region of interest" description="Disordered" evidence="8">
    <location>
        <begin position="1493"/>
        <end position="1564"/>
    </location>
</feature>
<evidence type="ECO:0000256" key="1">
    <source>
        <dbReference type="ARBA" id="ARBA00004397"/>
    </source>
</evidence>
<accession>A0ABR1R8C4</accession>
<feature type="region of interest" description="Disordered" evidence="8">
    <location>
        <begin position="1613"/>
        <end position="1781"/>
    </location>
</feature>
<feature type="compositionally biased region" description="Pro residues" evidence="8">
    <location>
        <begin position="719"/>
        <end position="731"/>
    </location>
</feature>
<evidence type="ECO:0000256" key="8">
    <source>
        <dbReference type="SAM" id="MobiDB-lite"/>
    </source>
</evidence>
<keyword evidence="7" id="KW-0653">Protein transport</keyword>
<feature type="compositionally biased region" description="Polar residues" evidence="8">
    <location>
        <begin position="476"/>
        <end position="494"/>
    </location>
</feature>
<dbReference type="PANTHER" id="PTHR13402">
    <property type="entry name" value="RGPR-RELATED"/>
    <property type="match status" value="1"/>
</dbReference>
<keyword evidence="3 7" id="KW-0813">Transport</keyword>
<keyword evidence="7" id="KW-0072">Autophagy</keyword>
<feature type="domain" description="Sec16 central conserved" evidence="10">
    <location>
        <begin position="968"/>
        <end position="1086"/>
    </location>
</feature>
<feature type="region of interest" description="Disordered" evidence="8">
    <location>
        <begin position="1"/>
        <end position="193"/>
    </location>
</feature>
<feature type="compositionally biased region" description="Low complexity" evidence="8">
    <location>
        <begin position="1647"/>
        <end position="1659"/>
    </location>
</feature>
<feature type="compositionally biased region" description="Polar residues" evidence="8">
    <location>
        <begin position="40"/>
        <end position="50"/>
    </location>
</feature>
<feature type="compositionally biased region" description="Polar residues" evidence="8">
    <location>
        <begin position="104"/>
        <end position="115"/>
    </location>
</feature>
<feature type="compositionally biased region" description="Low complexity" evidence="8">
    <location>
        <begin position="860"/>
        <end position="869"/>
    </location>
</feature>
<keyword evidence="12" id="KW-1185">Reference proteome</keyword>
<feature type="compositionally biased region" description="Polar residues" evidence="8">
    <location>
        <begin position="789"/>
        <end position="803"/>
    </location>
</feature>
<feature type="region of interest" description="Disordered" evidence="8">
    <location>
        <begin position="1802"/>
        <end position="1948"/>
    </location>
</feature>
<evidence type="ECO:0000256" key="4">
    <source>
        <dbReference type="ARBA" id="ARBA00022824"/>
    </source>
</evidence>
<keyword evidence="5 7" id="KW-0931">ER-Golgi transport</keyword>
<feature type="compositionally biased region" description="Polar residues" evidence="8">
    <location>
        <begin position="336"/>
        <end position="348"/>
    </location>
</feature>
<feature type="compositionally biased region" description="Polar residues" evidence="8">
    <location>
        <begin position="898"/>
        <end position="910"/>
    </location>
</feature>
<feature type="compositionally biased region" description="Polar residues" evidence="8">
    <location>
        <begin position="1910"/>
        <end position="1919"/>
    </location>
</feature>
<feature type="compositionally biased region" description="Polar residues" evidence="8">
    <location>
        <begin position="921"/>
        <end position="949"/>
    </location>
</feature>
<comment type="similarity">
    <text evidence="2 7">Belongs to the SEC16 family.</text>
</comment>
<evidence type="ECO:0000313" key="11">
    <source>
        <dbReference type="EMBL" id="KAK8001349.1"/>
    </source>
</evidence>
<feature type="compositionally biased region" description="Polar residues" evidence="8">
    <location>
        <begin position="1858"/>
        <end position="1867"/>
    </location>
</feature>
<feature type="compositionally biased region" description="Polar residues" evidence="8">
    <location>
        <begin position="550"/>
        <end position="562"/>
    </location>
</feature>
<evidence type="ECO:0000256" key="5">
    <source>
        <dbReference type="ARBA" id="ARBA00022892"/>
    </source>
</evidence>
<organism evidence="11 12">
    <name type="scientific">Apiospora marii</name>
    <dbReference type="NCBI Taxonomy" id="335849"/>
    <lineage>
        <taxon>Eukaryota</taxon>
        <taxon>Fungi</taxon>
        <taxon>Dikarya</taxon>
        <taxon>Ascomycota</taxon>
        <taxon>Pezizomycotina</taxon>
        <taxon>Sordariomycetes</taxon>
        <taxon>Xylariomycetidae</taxon>
        <taxon>Amphisphaeriales</taxon>
        <taxon>Apiosporaceae</taxon>
        <taxon>Apiospora</taxon>
    </lineage>
</organism>
<feature type="compositionally biased region" description="Acidic residues" evidence="8">
    <location>
        <begin position="404"/>
        <end position="418"/>
    </location>
</feature>
<feature type="domain" description="Sec16 Sec23-binding" evidence="9">
    <location>
        <begin position="1144"/>
        <end position="1448"/>
    </location>
</feature>
<feature type="compositionally biased region" description="Basic and acidic residues" evidence="8">
    <location>
        <begin position="1534"/>
        <end position="1545"/>
    </location>
</feature>
<feature type="compositionally biased region" description="Polar residues" evidence="8">
    <location>
        <begin position="591"/>
        <end position="605"/>
    </location>
</feature>
<comment type="function">
    <text evidence="6 7">Involved in the initiation of assembly of the COPII coat required for the formation of transport vesicles from the endoplasmic reticulum (ER) and the selection of cargo molecules. Also involved in autophagy.</text>
</comment>
<reference evidence="11 12" key="1">
    <citation type="submission" date="2023-01" db="EMBL/GenBank/DDBJ databases">
        <title>Analysis of 21 Apiospora genomes using comparative genomics revels a genus with tremendous synthesis potential of carbohydrate active enzymes and secondary metabolites.</title>
        <authorList>
            <person name="Sorensen T."/>
        </authorList>
    </citation>
    <scope>NUCLEOTIDE SEQUENCE [LARGE SCALE GENOMIC DNA]</scope>
    <source>
        <strain evidence="11 12">CBS 20057</strain>
    </source>
</reference>
<feature type="compositionally biased region" description="Gly residues" evidence="8">
    <location>
        <begin position="1760"/>
        <end position="1769"/>
    </location>
</feature>
<feature type="compositionally biased region" description="Polar residues" evidence="8">
    <location>
        <begin position="70"/>
        <end position="79"/>
    </location>
</feature>
<evidence type="ECO:0000256" key="2">
    <source>
        <dbReference type="ARBA" id="ARBA00005927"/>
    </source>
</evidence>
<comment type="subcellular location">
    <subcellularLocation>
        <location evidence="1">Endoplasmic reticulum membrane</location>
        <topology evidence="1">Peripheral membrane protein</topology>
        <orientation evidence="1">Cytoplasmic side</orientation>
    </subcellularLocation>
</comment>
<dbReference type="Pfam" id="PF12931">
    <property type="entry name" value="TPR_Sec16"/>
    <property type="match status" value="1"/>
</dbReference>
<dbReference type="Gene3D" id="1.25.40.1030">
    <property type="match status" value="1"/>
</dbReference>
<name>A0ABR1R8C4_9PEZI</name>
<feature type="compositionally biased region" description="Polar residues" evidence="8">
    <location>
        <begin position="699"/>
        <end position="716"/>
    </location>
</feature>
<evidence type="ECO:0000256" key="3">
    <source>
        <dbReference type="ARBA" id="ARBA00022448"/>
    </source>
</evidence>